<protein>
    <submittedName>
        <fullName evidence="2">Uncharacterized protein</fullName>
    </submittedName>
</protein>
<dbReference type="Proteomes" id="UP000516437">
    <property type="component" value="Chromosome 1"/>
</dbReference>
<accession>A0A6A1WN27</accession>
<proteinExistence type="predicted"/>
<feature type="region of interest" description="Disordered" evidence="1">
    <location>
        <begin position="1"/>
        <end position="25"/>
    </location>
</feature>
<keyword evidence="3" id="KW-1185">Reference proteome</keyword>
<name>A0A6A1WN27_9ROSI</name>
<evidence type="ECO:0000313" key="3">
    <source>
        <dbReference type="Proteomes" id="UP000516437"/>
    </source>
</evidence>
<organism evidence="2 3">
    <name type="scientific">Morella rubra</name>
    <name type="common">Chinese bayberry</name>
    <dbReference type="NCBI Taxonomy" id="262757"/>
    <lineage>
        <taxon>Eukaryota</taxon>
        <taxon>Viridiplantae</taxon>
        <taxon>Streptophyta</taxon>
        <taxon>Embryophyta</taxon>
        <taxon>Tracheophyta</taxon>
        <taxon>Spermatophyta</taxon>
        <taxon>Magnoliopsida</taxon>
        <taxon>eudicotyledons</taxon>
        <taxon>Gunneridae</taxon>
        <taxon>Pentapetalae</taxon>
        <taxon>rosids</taxon>
        <taxon>fabids</taxon>
        <taxon>Fagales</taxon>
        <taxon>Myricaceae</taxon>
        <taxon>Morella</taxon>
    </lineage>
</organism>
<gene>
    <name evidence="2" type="ORF">CJ030_MR1G016576</name>
</gene>
<dbReference type="EMBL" id="RXIC02000019">
    <property type="protein sequence ID" value="KAB1226574.1"/>
    <property type="molecule type" value="Genomic_DNA"/>
</dbReference>
<evidence type="ECO:0000256" key="1">
    <source>
        <dbReference type="SAM" id="MobiDB-lite"/>
    </source>
</evidence>
<evidence type="ECO:0000313" key="2">
    <source>
        <dbReference type="EMBL" id="KAB1226574.1"/>
    </source>
</evidence>
<sequence length="108" mass="12155">MGASLDRNIGKGKQKLRSGLDDDPHEKRMGSLATFCFIHNVVPTTTIDDLALEEEDMVLADLKTQRKKLNVKKHKVLTEMKTELLVLLQLAESELESQIVDDLIGLRL</sequence>
<reference evidence="2 3" key="1">
    <citation type="journal article" date="2019" name="Plant Biotechnol. J.">
        <title>The red bayberry genome and genetic basis of sex determination.</title>
        <authorList>
            <person name="Jia H.M."/>
            <person name="Jia H.J."/>
            <person name="Cai Q.L."/>
            <person name="Wang Y."/>
            <person name="Zhao H.B."/>
            <person name="Yang W.F."/>
            <person name="Wang G.Y."/>
            <person name="Li Y.H."/>
            <person name="Zhan D.L."/>
            <person name="Shen Y.T."/>
            <person name="Niu Q.F."/>
            <person name="Chang L."/>
            <person name="Qiu J."/>
            <person name="Zhao L."/>
            <person name="Xie H.B."/>
            <person name="Fu W.Y."/>
            <person name="Jin J."/>
            <person name="Li X.W."/>
            <person name="Jiao Y."/>
            <person name="Zhou C.C."/>
            <person name="Tu T."/>
            <person name="Chai C.Y."/>
            <person name="Gao J.L."/>
            <person name="Fan L.J."/>
            <person name="van de Weg E."/>
            <person name="Wang J.Y."/>
            <person name="Gao Z.S."/>
        </authorList>
    </citation>
    <scope>NUCLEOTIDE SEQUENCE [LARGE SCALE GENOMIC DNA]</scope>
    <source>
        <tissue evidence="2">Leaves</tissue>
    </source>
</reference>
<dbReference type="AlphaFoldDB" id="A0A6A1WN27"/>
<comment type="caution">
    <text evidence="2">The sequence shown here is derived from an EMBL/GenBank/DDBJ whole genome shotgun (WGS) entry which is preliminary data.</text>
</comment>